<dbReference type="EMBL" id="LSSK01001142">
    <property type="protein sequence ID" value="OMH80579.1"/>
    <property type="molecule type" value="Genomic_DNA"/>
</dbReference>
<accession>A0A1R1PI25</accession>
<dbReference type="AlphaFoldDB" id="A0A1R1PI25"/>
<dbReference type="Pfam" id="PF07970">
    <property type="entry name" value="COPIIcoated_ERV"/>
    <property type="match status" value="1"/>
</dbReference>
<sequence>MPCQFLRIDFLDRTGNHKVASANAKREATYFDYKRYNRLTRQKKEMGSEEHVHDIIKLSKKKKKPVNGRYTGKGERGELPQACRFYGTIEVNKVKASVHVTAYGHGYGGQHVPHERMNFTHFIDEFSFGQLYPSLVNPLDETLMVADREMMSFTYQMNVVPTTYTGINGGKRDMIVTNQYAVNTYKSEIVDDSAHPGIYFNYDVEPIAVRVKEVRVPISKFIVRLCSVVGGAFVMIGFLSTLITRLMSHMGIFGDKYSSVRGVGSDGRGALGILDMSEATKADVMVPDQLFNEKSN</sequence>
<comment type="caution">
    <text evidence="3">The sequence shown here is derived from an EMBL/GenBank/DDBJ whole genome shotgun (WGS) entry which is preliminary data.</text>
</comment>
<gene>
    <name evidence="3" type="ORF">AX774_g5977</name>
</gene>
<dbReference type="InterPro" id="IPR045888">
    <property type="entry name" value="Erv"/>
</dbReference>
<name>A0A1R1PI25_ZANCU</name>
<evidence type="ECO:0000259" key="2">
    <source>
        <dbReference type="Pfam" id="PF07970"/>
    </source>
</evidence>
<feature type="transmembrane region" description="Helical" evidence="1">
    <location>
        <begin position="221"/>
        <end position="243"/>
    </location>
</feature>
<reference evidence="4" key="1">
    <citation type="submission" date="2017-01" db="EMBL/GenBank/DDBJ databases">
        <authorList>
            <person name="Wang Y."/>
            <person name="White M."/>
            <person name="Kvist S."/>
            <person name="Moncalvo J.-M."/>
        </authorList>
    </citation>
    <scope>NUCLEOTIDE SEQUENCE [LARGE SCALE GENOMIC DNA]</scope>
    <source>
        <strain evidence="4">COL-18-3</strain>
    </source>
</reference>
<keyword evidence="4" id="KW-1185">Reference proteome</keyword>
<proteinExistence type="predicted"/>
<protein>
    <submittedName>
        <fullName evidence="3">ER-derived vesicles protein 41</fullName>
    </submittedName>
</protein>
<evidence type="ECO:0000313" key="4">
    <source>
        <dbReference type="Proteomes" id="UP000188320"/>
    </source>
</evidence>
<evidence type="ECO:0000256" key="1">
    <source>
        <dbReference type="SAM" id="Phobius"/>
    </source>
</evidence>
<dbReference type="PANTHER" id="PTHR10984">
    <property type="entry name" value="ENDOPLASMIC RETICULUM-GOLGI INTERMEDIATE COMPARTMENT PROTEIN"/>
    <property type="match status" value="1"/>
</dbReference>
<dbReference type="GO" id="GO:0006890">
    <property type="term" value="P:retrograde vesicle-mediated transport, Golgi to endoplasmic reticulum"/>
    <property type="evidence" value="ECO:0007669"/>
    <property type="project" value="TreeGrafter"/>
</dbReference>
<dbReference type="Proteomes" id="UP000188320">
    <property type="component" value="Unassembled WGS sequence"/>
</dbReference>
<dbReference type="PANTHER" id="PTHR10984:SF81">
    <property type="entry name" value="ER-DERIVED VESICLES PROTEIN ERV41"/>
    <property type="match status" value="1"/>
</dbReference>
<evidence type="ECO:0000313" key="3">
    <source>
        <dbReference type="EMBL" id="OMH80579.1"/>
    </source>
</evidence>
<keyword evidence="1" id="KW-0472">Membrane</keyword>
<dbReference type="GO" id="GO:0000139">
    <property type="term" value="C:Golgi membrane"/>
    <property type="evidence" value="ECO:0007669"/>
    <property type="project" value="TreeGrafter"/>
</dbReference>
<dbReference type="GO" id="GO:0030134">
    <property type="term" value="C:COPII-coated ER to Golgi transport vesicle"/>
    <property type="evidence" value="ECO:0007669"/>
    <property type="project" value="TreeGrafter"/>
</dbReference>
<feature type="domain" description="Endoplasmic reticulum vesicle transporter C-terminal" evidence="2">
    <location>
        <begin position="80"/>
        <end position="238"/>
    </location>
</feature>
<dbReference type="InterPro" id="IPR012936">
    <property type="entry name" value="Erv_C"/>
</dbReference>
<organism evidence="3 4">
    <name type="scientific">Zancudomyces culisetae</name>
    <name type="common">Gut fungus</name>
    <name type="synonym">Smittium culisetae</name>
    <dbReference type="NCBI Taxonomy" id="1213189"/>
    <lineage>
        <taxon>Eukaryota</taxon>
        <taxon>Fungi</taxon>
        <taxon>Fungi incertae sedis</taxon>
        <taxon>Zoopagomycota</taxon>
        <taxon>Kickxellomycotina</taxon>
        <taxon>Harpellomycetes</taxon>
        <taxon>Harpellales</taxon>
        <taxon>Legeriomycetaceae</taxon>
        <taxon>Zancudomyces</taxon>
    </lineage>
</organism>
<keyword evidence="1" id="KW-1133">Transmembrane helix</keyword>
<keyword evidence="1" id="KW-0812">Transmembrane</keyword>
<dbReference type="GO" id="GO:0006888">
    <property type="term" value="P:endoplasmic reticulum to Golgi vesicle-mediated transport"/>
    <property type="evidence" value="ECO:0007669"/>
    <property type="project" value="TreeGrafter"/>
</dbReference>
<dbReference type="GO" id="GO:0005789">
    <property type="term" value="C:endoplasmic reticulum membrane"/>
    <property type="evidence" value="ECO:0007669"/>
    <property type="project" value="TreeGrafter"/>
</dbReference>
<dbReference type="OrthoDB" id="5541786at2759"/>